<evidence type="ECO:0000313" key="3">
    <source>
        <dbReference type="EMBL" id="WBO62205.1"/>
    </source>
</evidence>
<dbReference type="Gene3D" id="3.40.50.700">
    <property type="entry name" value="NADH:ubiquinone oxidoreductase-like, 20kDa subunit"/>
    <property type="match status" value="1"/>
</dbReference>
<protein>
    <submittedName>
        <fullName evidence="3">Oxidoreductase</fullName>
    </submittedName>
</protein>
<keyword evidence="4" id="KW-1185">Reference proteome</keyword>
<dbReference type="Pfam" id="PF01058">
    <property type="entry name" value="Oxidored_q6"/>
    <property type="match status" value="1"/>
</dbReference>
<evidence type="ECO:0000256" key="1">
    <source>
        <dbReference type="ARBA" id="ARBA00023002"/>
    </source>
</evidence>
<reference evidence="3 4" key="1">
    <citation type="submission" date="2022-12" db="EMBL/GenBank/DDBJ databases">
        <authorList>
            <person name="Mo P."/>
        </authorList>
    </citation>
    <scope>NUCLEOTIDE SEQUENCE [LARGE SCALE GENOMIC DNA]</scope>
    <source>
        <strain evidence="3 4">HUAS 2-6</strain>
    </source>
</reference>
<name>A0ABY7NVU7_9ACTN</name>
<organism evidence="3 4">
    <name type="scientific">Streptomyces camelliae</name>
    <dbReference type="NCBI Taxonomy" id="3004093"/>
    <lineage>
        <taxon>Bacteria</taxon>
        <taxon>Bacillati</taxon>
        <taxon>Actinomycetota</taxon>
        <taxon>Actinomycetes</taxon>
        <taxon>Kitasatosporales</taxon>
        <taxon>Streptomycetaceae</taxon>
        <taxon>Streptomyces</taxon>
    </lineage>
</organism>
<accession>A0ABY7NVU7</accession>
<keyword evidence="1" id="KW-0560">Oxidoreductase</keyword>
<sequence length="265" mass="28424">MTEEAGQDTGRPKLAVWKFASCDGCQLTLLDCEDELLGIADQLRISYFLEASSGPGPGPYDLSLVEGSVTTGQDVERIRYIREVSRRLVTIGACATAGGVQALRNYADVAEFRSVVYARPDYIQTLATSTPISAHVPVDFELRGCPIDRGQLIEVITAYLAGRTPDVPAHSVCFECKRRGTVCVTVAHGTPCLGPVTHAGCGALCPAYGRGCYGCFGPSGSTNFPAFVPLLRRDGMDTLDVVRVLRTFNTAAPEFDAASRKEQHG</sequence>
<dbReference type="RefSeq" id="WP_270080149.1">
    <property type="nucleotide sequence ID" value="NZ_CP115300.1"/>
</dbReference>
<feature type="domain" description="NADH:ubiquinone oxidoreductase-like 20kDa subunit" evidence="2">
    <location>
        <begin position="22"/>
        <end position="158"/>
    </location>
</feature>
<dbReference type="InterPro" id="IPR037024">
    <property type="entry name" value="NiFe_Hase_small_N_sf"/>
</dbReference>
<gene>
    <name evidence="3" type="ORF">O1G22_04895</name>
</gene>
<proteinExistence type="predicted"/>
<dbReference type="Proteomes" id="UP001212326">
    <property type="component" value="Chromosome"/>
</dbReference>
<dbReference type="PANTHER" id="PTHR42845:SF1">
    <property type="entry name" value="HYDROGENASE SMALL SUBUNIT"/>
    <property type="match status" value="1"/>
</dbReference>
<dbReference type="EMBL" id="CP115300">
    <property type="protein sequence ID" value="WBO62205.1"/>
    <property type="molecule type" value="Genomic_DNA"/>
</dbReference>
<dbReference type="PANTHER" id="PTHR42845">
    <property type="entry name" value="COENZYME F420-REDUCING HYDROGENASE, GAMMA SUBUNIT"/>
    <property type="match status" value="1"/>
</dbReference>
<evidence type="ECO:0000313" key="4">
    <source>
        <dbReference type="Proteomes" id="UP001212326"/>
    </source>
</evidence>
<dbReference type="InterPro" id="IPR006137">
    <property type="entry name" value="NADH_UbQ_OxRdtase-like_20kDa"/>
</dbReference>
<evidence type="ECO:0000259" key="2">
    <source>
        <dbReference type="Pfam" id="PF01058"/>
    </source>
</evidence>
<dbReference type="SUPFAM" id="SSF56770">
    <property type="entry name" value="HydA/Nqo6-like"/>
    <property type="match status" value="1"/>
</dbReference>
<dbReference type="InterPro" id="IPR051349">
    <property type="entry name" value="Hydrogenase_assoc-protein"/>
</dbReference>